<dbReference type="EMBL" id="MVBK01000061">
    <property type="protein sequence ID" value="OOG23542.1"/>
    <property type="molecule type" value="Genomic_DNA"/>
</dbReference>
<keyword evidence="1" id="KW-0472">Membrane</keyword>
<keyword evidence="3" id="KW-1185">Reference proteome</keyword>
<dbReference type="Proteomes" id="UP000189462">
    <property type="component" value="Unassembled WGS sequence"/>
</dbReference>
<reference evidence="2 3" key="1">
    <citation type="submission" date="2017-02" db="EMBL/GenBank/DDBJ databases">
        <title>Genomic diversity within the haloalkaliphilic genus Thioalkalivibrio.</title>
        <authorList>
            <person name="Ahn A.-C."/>
            <person name="Meier-Kolthoff J."/>
            <person name="Overmars L."/>
            <person name="Richter M."/>
            <person name="Woyke T."/>
            <person name="Sorokin D.Y."/>
            <person name="Muyzer G."/>
        </authorList>
    </citation>
    <scope>NUCLEOTIDE SEQUENCE [LARGE SCALE GENOMIC DNA]</scope>
    <source>
        <strain evidence="2 3">ALJD</strain>
    </source>
</reference>
<evidence type="ECO:0000256" key="1">
    <source>
        <dbReference type="SAM" id="Phobius"/>
    </source>
</evidence>
<feature type="transmembrane region" description="Helical" evidence="1">
    <location>
        <begin position="16"/>
        <end position="35"/>
    </location>
</feature>
<name>A0A1V3NFB2_9GAMM</name>
<sequence>MDITEQRPIIMNPRQFWRGAVGLAFFTLLLIPLFAPVFDGRSGMEAADDLFNELSKGSADYIDETQAIAEQFRGTIIATTVRLDEADRAPVRHVLEHAGIPFEPQPLGVAIEADLGQILEAALVDARDLFYLRDDEVEARHDGKPARNVLYRWHRFLLRLDDALTAEGRHSDARGVARVNNRAVEPSYNFAGIEPIHLTDRLGITVFLLVFYVVYTVWYGVSILFVFEGLGITATKGLKQEK</sequence>
<dbReference type="STRING" id="108003.B1C78_11035"/>
<feature type="transmembrane region" description="Helical" evidence="1">
    <location>
        <begin position="206"/>
        <end position="227"/>
    </location>
</feature>
<protein>
    <submittedName>
        <fullName evidence="2">Uncharacterized protein</fullName>
    </submittedName>
</protein>
<dbReference type="AlphaFoldDB" id="A0A1V3NFB2"/>
<keyword evidence="1" id="KW-1133">Transmembrane helix</keyword>
<accession>A0A1V3NFB2</accession>
<comment type="caution">
    <text evidence="2">The sequence shown here is derived from an EMBL/GenBank/DDBJ whole genome shotgun (WGS) entry which is preliminary data.</text>
</comment>
<evidence type="ECO:0000313" key="3">
    <source>
        <dbReference type="Proteomes" id="UP000189462"/>
    </source>
</evidence>
<evidence type="ECO:0000313" key="2">
    <source>
        <dbReference type="EMBL" id="OOG23542.1"/>
    </source>
</evidence>
<keyword evidence="1" id="KW-0812">Transmembrane</keyword>
<dbReference type="OrthoDB" id="9779692at2"/>
<dbReference type="RefSeq" id="WP_077279213.1">
    <property type="nucleotide sequence ID" value="NZ_MVBK01000061.1"/>
</dbReference>
<gene>
    <name evidence="2" type="ORF">B1C78_11035</name>
</gene>
<organism evidence="2 3">
    <name type="scientific">Thioalkalivibrio denitrificans</name>
    <dbReference type="NCBI Taxonomy" id="108003"/>
    <lineage>
        <taxon>Bacteria</taxon>
        <taxon>Pseudomonadati</taxon>
        <taxon>Pseudomonadota</taxon>
        <taxon>Gammaproteobacteria</taxon>
        <taxon>Chromatiales</taxon>
        <taxon>Ectothiorhodospiraceae</taxon>
        <taxon>Thioalkalivibrio</taxon>
    </lineage>
</organism>
<proteinExistence type="predicted"/>